<dbReference type="PRINTS" id="PR00411">
    <property type="entry name" value="PNDRDTASEI"/>
</dbReference>
<keyword evidence="7" id="KW-1185">Reference proteome</keyword>
<dbReference type="PANTHER" id="PTHR43400:SF10">
    <property type="entry name" value="3-OXOSTEROID 1-DEHYDROGENASE"/>
    <property type="match status" value="1"/>
</dbReference>
<evidence type="ECO:0000259" key="5">
    <source>
        <dbReference type="Pfam" id="PF00890"/>
    </source>
</evidence>
<sequence>MSSSLIGSSENEWDADFIVIGSGGAGLTGALTAAIKGLRVIVLEKTSLIGGTTAVSGGTSWIPNNHLEAGVGVADSREEALAYLNACIIGVGDPTHIDVLVDHGPEVIKFLEEEGGMEFLATRPGGSSMDYRSWLPGAKVGGRALVVGKTATAPFGEFASKLRITHTSAWTFDPRDYNSEAMHLDAPGAQRPGASVFAPPTGEEDAIPANLARGAALVAQLVRGGLAHGVDYRVDVRAEEIIEENGRAVGVRVSGPDGEAQVLRASAGVLVATGGFSHDEELKRLWLSRRIQYSCELESNSGDGHRMGMAIGAQTAGIGDAWWMPHLPLGSDNSIVNTAGSREDRALPHVMIVNDKAKRFMNESINYHDVGKYFDSVVGGWEQNFPAWLVFDGYAARRYAVLAWKVPAEGAPTPDWLRIGASLADLAREMEVDPTVFEATVERFNGFAQAGVDEDFQRGETAYDRAWGDPANLPNPCLGALSEGPFYAVRMYAGALSTRGGLRVDDKGRVYSAASQQPIPGLYAAGNCSNGGPTSCYPGPGATLGAALTFGYVAAMDAADSLAPVEGS</sequence>
<proteinExistence type="predicted"/>
<evidence type="ECO:0000256" key="1">
    <source>
        <dbReference type="ARBA" id="ARBA00001974"/>
    </source>
</evidence>
<gene>
    <name evidence="6" type="ORF">GCM10022381_29940</name>
</gene>
<accession>A0ABP7KTZ7</accession>
<evidence type="ECO:0000256" key="3">
    <source>
        <dbReference type="ARBA" id="ARBA00022827"/>
    </source>
</evidence>
<protein>
    <submittedName>
        <fullName evidence="6">FAD-dependent oxidoreductase</fullName>
    </submittedName>
</protein>
<organism evidence="6 7">
    <name type="scientific">Leifsonia kafniensis</name>
    <dbReference type="NCBI Taxonomy" id="475957"/>
    <lineage>
        <taxon>Bacteria</taxon>
        <taxon>Bacillati</taxon>
        <taxon>Actinomycetota</taxon>
        <taxon>Actinomycetes</taxon>
        <taxon>Micrococcales</taxon>
        <taxon>Microbacteriaceae</taxon>
        <taxon>Leifsonia</taxon>
    </lineage>
</organism>
<dbReference type="Gene3D" id="3.50.50.60">
    <property type="entry name" value="FAD/NAD(P)-binding domain"/>
    <property type="match status" value="2"/>
</dbReference>
<keyword evidence="4" id="KW-0560">Oxidoreductase</keyword>
<reference evidence="7" key="1">
    <citation type="journal article" date="2019" name="Int. J. Syst. Evol. Microbiol.">
        <title>The Global Catalogue of Microorganisms (GCM) 10K type strain sequencing project: providing services to taxonomists for standard genome sequencing and annotation.</title>
        <authorList>
            <consortium name="The Broad Institute Genomics Platform"/>
            <consortium name="The Broad Institute Genome Sequencing Center for Infectious Disease"/>
            <person name="Wu L."/>
            <person name="Ma J."/>
        </authorList>
    </citation>
    <scope>NUCLEOTIDE SEQUENCE [LARGE SCALE GENOMIC DNA]</scope>
    <source>
        <strain evidence="7">JCM 17021</strain>
    </source>
</reference>
<dbReference type="Proteomes" id="UP001501803">
    <property type="component" value="Unassembled WGS sequence"/>
</dbReference>
<dbReference type="InterPro" id="IPR050315">
    <property type="entry name" value="FAD-oxidoreductase_2"/>
</dbReference>
<comment type="caution">
    <text evidence="6">The sequence shown here is derived from an EMBL/GenBank/DDBJ whole genome shotgun (WGS) entry which is preliminary data.</text>
</comment>
<dbReference type="InterPro" id="IPR036188">
    <property type="entry name" value="FAD/NAD-bd_sf"/>
</dbReference>
<dbReference type="SUPFAM" id="SSF56425">
    <property type="entry name" value="Succinate dehydrogenase/fumarate reductase flavoprotein, catalytic domain"/>
    <property type="match status" value="1"/>
</dbReference>
<dbReference type="SUPFAM" id="SSF51905">
    <property type="entry name" value="FAD/NAD(P)-binding domain"/>
    <property type="match status" value="1"/>
</dbReference>
<evidence type="ECO:0000256" key="2">
    <source>
        <dbReference type="ARBA" id="ARBA00022630"/>
    </source>
</evidence>
<keyword evidence="3" id="KW-0274">FAD</keyword>
<dbReference type="Pfam" id="PF00890">
    <property type="entry name" value="FAD_binding_2"/>
    <property type="match status" value="1"/>
</dbReference>
<name>A0ABP7KTZ7_9MICO</name>
<dbReference type="InterPro" id="IPR027477">
    <property type="entry name" value="Succ_DH/fumarate_Rdtase_cat_sf"/>
</dbReference>
<keyword evidence="2" id="KW-0285">Flavoprotein</keyword>
<dbReference type="InterPro" id="IPR003953">
    <property type="entry name" value="FAD-dep_OxRdtase_2_FAD-bd"/>
</dbReference>
<comment type="cofactor">
    <cofactor evidence="1">
        <name>FAD</name>
        <dbReference type="ChEBI" id="CHEBI:57692"/>
    </cofactor>
</comment>
<dbReference type="PANTHER" id="PTHR43400">
    <property type="entry name" value="FUMARATE REDUCTASE"/>
    <property type="match status" value="1"/>
</dbReference>
<evidence type="ECO:0000313" key="6">
    <source>
        <dbReference type="EMBL" id="GAA3885809.1"/>
    </source>
</evidence>
<feature type="domain" description="FAD-dependent oxidoreductase 2 FAD-binding" evidence="5">
    <location>
        <begin position="16"/>
        <end position="544"/>
    </location>
</feature>
<evidence type="ECO:0000256" key="4">
    <source>
        <dbReference type="ARBA" id="ARBA00023002"/>
    </source>
</evidence>
<dbReference type="EMBL" id="BAABCN010000010">
    <property type="protein sequence ID" value="GAA3885809.1"/>
    <property type="molecule type" value="Genomic_DNA"/>
</dbReference>
<evidence type="ECO:0000313" key="7">
    <source>
        <dbReference type="Proteomes" id="UP001501803"/>
    </source>
</evidence>